<keyword evidence="2" id="KW-1185">Reference proteome</keyword>
<reference evidence="1 2" key="1">
    <citation type="journal article" date="2018" name="Proc. R. Soc. B">
        <title>A non-coding region near Follistatin controls head colour polymorphism in the Gouldian finch.</title>
        <authorList>
            <person name="Toomey M.B."/>
            <person name="Marques C.I."/>
            <person name="Andrade P."/>
            <person name="Araujo P.M."/>
            <person name="Sabatino S."/>
            <person name="Gazda M.A."/>
            <person name="Afonso S."/>
            <person name="Lopes R.J."/>
            <person name="Corbo J.C."/>
            <person name="Carneiro M."/>
        </authorList>
    </citation>
    <scope>NUCLEOTIDE SEQUENCE [LARGE SCALE GENOMIC DNA]</scope>
    <source>
        <strain evidence="1">Red01</strain>
        <tissue evidence="1">Muscle</tissue>
    </source>
</reference>
<gene>
    <name evidence="1" type="ORF">DV515_00003772</name>
</gene>
<proteinExistence type="predicted"/>
<protein>
    <submittedName>
        <fullName evidence="1">Uncharacterized protein</fullName>
    </submittedName>
</protein>
<dbReference type="EMBL" id="QUSF01000007">
    <property type="protein sequence ID" value="RLW07712.1"/>
    <property type="molecule type" value="Genomic_DNA"/>
</dbReference>
<comment type="caution">
    <text evidence="1">The sequence shown here is derived from an EMBL/GenBank/DDBJ whole genome shotgun (WGS) entry which is preliminary data.</text>
</comment>
<evidence type="ECO:0000313" key="2">
    <source>
        <dbReference type="Proteomes" id="UP000276834"/>
    </source>
</evidence>
<sequence>MSDTHGARAVVLKGARSREMKNGGRVCTVSGGKSILLSQNDTQVMRTPPFIFLALPWCKVYDLPHPSLGRTATQASNHHLPPLQNPVSKGVKRSVIPSHTEANMLHGPKAKCMQETYGHPPAANLTPADSPQMVMRDCVAH</sequence>
<dbReference type="Proteomes" id="UP000276834">
    <property type="component" value="Unassembled WGS sequence"/>
</dbReference>
<name>A0A3L8ST41_CHLGU</name>
<organism evidence="1 2">
    <name type="scientific">Chloebia gouldiae</name>
    <name type="common">Gouldian finch</name>
    <name type="synonym">Erythrura gouldiae</name>
    <dbReference type="NCBI Taxonomy" id="44316"/>
    <lineage>
        <taxon>Eukaryota</taxon>
        <taxon>Metazoa</taxon>
        <taxon>Chordata</taxon>
        <taxon>Craniata</taxon>
        <taxon>Vertebrata</taxon>
        <taxon>Euteleostomi</taxon>
        <taxon>Archelosauria</taxon>
        <taxon>Archosauria</taxon>
        <taxon>Dinosauria</taxon>
        <taxon>Saurischia</taxon>
        <taxon>Theropoda</taxon>
        <taxon>Coelurosauria</taxon>
        <taxon>Aves</taxon>
        <taxon>Neognathae</taxon>
        <taxon>Neoaves</taxon>
        <taxon>Telluraves</taxon>
        <taxon>Australaves</taxon>
        <taxon>Passeriformes</taxon>
        <taxon>Passeroidea</taxon>
        <taxon>Passeridae</taxon>
        <taxon>Chloebia</taxon>
    </lineage>
</organism>
<dbReference type="AlphaFoldDB" id="A0A3L8ST41"/>
<evidence type="ECO:0000313" key="1">
    <source>
        <dbReference type="EMBL" id="RLW07712.1"/>
    </source>
</evidence>
<accession>A0A3L8ST41</accession>